<dbReference type="InterPro" id="IPR013024">
    <property type="entry name" value="GGCT-like"/>
</dbReference>
<proteinExistence type="inferred from homology"/>
<dbReference type="InterPro" id="IPR036568">
    <property type="entry name" value="GGCT-like_sf"/>
</dbReference>
<feature type="compositionally biased region" description="Low complexity" evidence="4">
    <location>
        <begin position="116"/>
        <end position="131"/>
    </location>
</feature>
<protein>
    <recommendedName>
        <fullName evidence="3">Putative gamma-glutamylcyclotransferase</fullName>
    </recommendedName>
</protein>
<dbReference type="InterPro" id="IPR045038">
    <property type="entry name" value="AIG2-like"/>
</dbReference>
<dbReference type="EMBL" id="KL197720">
    <property type="protein sequence ID" value="KDQ57333.1"/>
    <property type="molecule type" value="Genomic_DNA"/>
</dbReference>
<organism evidence="6 7">
    <name type="scientific">Jaapia argillacea MUCL 33604</name>
    <dbReference type="NCBI Taxonomy" id="933084"/>
    <lineage>
        <taxon>Eukaryota</taxon>
        <taxon>Fungi</taxon>
        <taxon>Dikarya</taxon>
        <taxon>Basidiomycota</taxon>
        <taxon>Agaricomycotina</taxon>
        <taxon>Agaricomycetes</taxon>
        <taxon>Agaricomycetidae</taxon>
        <taxon>Jaapiales</taxon>
        <taxon>Jaapiaceae</taxon>
        <taxon>Jaapia</taxon>
    </lineage>
</organism>
<evidence type="ECO:0000313" key="7">
    <source>
        <dbReference type="Proteomes" id="UP000027265"/>
    </source>
</evidence>
<reference evidence="7" key="1">
    <citation type="journal article" date="2014" name="Proc. Natl. Acad. Sci. U.S.A.">
        <title>Extensive sampling of basidiomycete genomes demonstrates inadequacy of the white-rot/brown-rot paradigm for wood decay fungi.</title>
        <authorList>
            <person name="Riley R."/>
            <person name="Salamov A.A."/>
            <person name="Brown D.W."/>
            <person name="Nagy L.G."/>
            <person name="Floudas D."/>
            <person name="Held B.W."/>
            <person name="Levasseur A."/>
            <person name="Lombard V."/>
            <person name="Morin E."/>
            <person name="Otillar R."/>
            <person name="Lindquist E.A."/>
            <person name="Sun H."/>
            <person name="LaButti K.M."/>
            <person name="Schmutz J."/>
            <person name="Jabbour D."/>
            <person name="Luo H."/>
            <person name="Baker S.E."/>
            <person name="Pisabarro A.G."/>
            <person name="Walton J.D."/>
            <person name="Blanchette R.A."/>
            <person name="Henrissat B."/>
            <person name="Martin F."/>
            <person name="Cullen D."/>
            <person name="Hibbett D.S."/>
            <person name="Grigoriev I.V."/>
        </authorList>
    </citation>
    <scope>NUCLEOTIDE SEQUENCE [LARGE SCALE GENOMIC DNA]</scope>
    <source>
        <strain evidence="7">MUCL 33604</strain>
    </source>
</reference>
<dbReference type="OrthoDB" id="1044435at2759"/>
<dbReference type="SUPFAM" id="SSF110857">
    <property type="entry name" value="Gamma-glutamyl cyclotransferase-like"/>
    <property type="match status" value="1"/>
</dbReference>
<accession>A0A067PR91</accession>
<dbReference type="InterPro" id="IPR009288">
    <property type="entry name" value="AIG2-like_dom"/>
</dbReference>
<evidence type="ECO:0000313" key="6">
    <source>
        <dbReference type="EMBL" id="KDQ57333.1"/>
    </source>
</evidence>
<evidence type="ECO:0000256" key="4">
    <source>
        <dbReference type="SAM" id="MobiDB-lite"/>
    </source>
</evidence>
<dbReference type="Proteomes" id="UP000027265">
    <property type="component" value="Unassembled WGS sequence"/>
</dbReference>
<comment type="similarity">
    <text evidence="1">Belongs to the gamma-glutamylcyclotransferase family.</text>
</comment>
<dbReference type="InParanoid" id="A0A067PR91"/>
<evidence type="ECO:0000256" key="2">
    <source>
        <dbReference type="ARBA" id="ARBA00022679"/>
    </source>
</evidence>
<feature type="domain" description="Gamma-glutamylcyclotransferase AIG2-like" evidence="5">
    <location>
        <begin position="9"/>
        <end position="106"/>
    </location>
</feature>
<dbReference type="Gene3D" id="3.10.490.10">
    <property type="entry name" value="Gamma-glutamyl cyclotransferase-like"/>
    <property type="match status" value="1"/>
</dbReference>
<keyword evidence="2" id="KW-0808">Transferase</keyword>
<feature type="region of interest" description="Disordered" evidence="4">
    <location>
        <begin position="116"/>
        <end position="135"/>
    </location>
</feature>
<dbReference type="GO" id="GO:0016740">
    <property type="term" value="F:transferase activity"/>
    <property type="evidence" value="ECO:0007669"/>
    <property type="project" value="UniProtKB-KW"/>
</dbReference>
<dbReference type="PANTHER" id="PTHR31544:SF2">
    <property type="entry name" value="AIG2-LIKE PROTEIN D"/>
    <property type="match status" value="1"/>
</dbReference>
<sequence>MGGLTKSAFFYGTLLHPTILKRVIGNDGSHLEICPAILLDHTRHHIKGADYPAVVPYERSKILFDHELEPEDRSVRGTLVTGLSQSDIDFLDTFEGNEYVRTTVHVHPLAPFTSLTSATASPSTTNDITPSTAPPLPPLHTLAPPLPADSYIWSNPLSEVKKELWSYEVFVKENAWKWVRGAEGHIEKVEGHVEWAEAKAEDDREYYYEEVERRRAMGGNIVRVTGDEV</sequence>
<dbReference type="Pfam" id="PF06094">
    <property type="entry name" value="GGACT"/>
    <property type="match status" value="1"/>
</dbReference>
<evidence type="ECO:0000259" key="5">
    <source>
        <dbReference type="Pfam" id="PF06094"/>
    </source>
</evidence>
<dbReference type="CDD" id="cd06661">
    <property type="entry name" value="GGCT_like"/>
    <property type="match status" value="1"/>
</dbReference>
<gene>
    <name evidence="6" type="ORF">JAAARDRAFT_35959</name>
</gene>
<evidence type="ECO:0000256" key="3">
    <source>
        <dbReference type="ARBA" id="ARBA00030602"/>
    </source>
</evidence>
<keyword evidence="7" id="KW-1185">Reference proteome</keyword>
<evidence type="ECO:0000256" key="1">
    <source>
        <dbReference type="ARBA" id="ARBA00008861"/>
    </source>
</evidence>
<dbReference type="HOGENOM" id="CLU_093936_1_0_1"/>
<name>A0A067PR91_9AGAM</name>
<dbReference type="PANTHER" id="PTHR31544">
    <property type="entry name" value="AIG2-LIKE PROTEIN D"/>
    <property type="match status" value="1"/>
</dbReference>
<dbReference type="AlphaFoldDB" id="A0A067PR91"/>